<gene>
    <name evidence="2" type="ORF">H0266_17790</name>
</gene>
<comment type="caution">
    <text evidence="2">The sequence shown here is derived from an EMBL/GenBank/DDBJ whole genome shotgun (WGS) entry which is preliminary data.</text>
</comment>
<organism evidence="2 3">
    <name type="scientific">Halobacillus locisalis</name>
    <dbReference type="NCBI Taxonomy" id="220753"/>
    <lineage>
        <taxon>Bacteria</taxon>
        <taxon>Bacillati</taxon>
        <taxon>Bacillota</taxon>
        <taxon>Bacilli</taxon>
        <taxon>Bacillales</taxon>
        <taxon>Bacillaceae</taxon>
        <taxon>Halobacillus</taxon>
    </lineage>
</organism>
<keyword evidence="1" id="KW-0472">Membrane</keyword>
<dbReference type="Proteomes" id="UP000571017">
    <property type="component" value="Unassembled WGS sequence"/>
</dbReference>
<keyword evidence="3" id="KW-1185">Reference proteome</keyword>
<feature type="transmembrane region" description="Helical" evidence="1">
    <location>
        <begin position="38"/>
        <end position="63"/>
    </location>
</feature>
<dbReference type="AlphaFoldDB" id="A0A838CY83"/>
<evidence type="ECO:0000313" key="3">
    <source>
        <dbReference type="Proteomes" id="UP000571017"/>
    </source>
</evidence>
<feature type="transmembrane region" description="Helical" evidence="1">
    <location>
        <begin position="12"/>
        <end position="32"/>
    </location>
</feature>
<reference evidence="2 3" key="1">
    <citation type="journal article" date="2004" name="Extremophiles">
        <title>Halobacillus locisalis sp. nov., a halophilic bacterium isolated from a marine solar saltern of the Yellow Sea in Korea.</title>
        <authorList>
            <person name="Yoon J.H."/>
            <person name="Kang K.H."/>
            <person name="Oh T.K."/>
            <person name="Park Y.H."/>
        </authorList>
    </citation>
    <scope>NUCLEOTIDE SEQUENCE [LARGE SCALE GENOMIC DNA]</scope>
    <source>
        <strain evidence="2 3">KCTC 3788</strain>
    </source>
</reference>
<sequence>MVNFKYDKNAFLYLAAIIAGYALIFLSEQGLGDFLGSLFFYVGVVAMAFFSLVLIIFGFLSIFNKH</sequence>
<keyword evidence="1" id="KW-0812">Transmembrane</keyword>
<keyword evidence="1" id="KW-1133">Transmembrane helix</keyword>
<dbReference type="RefSeq" id="WP_181473798.1">
    <property type="nucleotide sequence ID" value="NZ_JACEFG010000004.1"/>
</dbReference>
<accession>A0A838CY83</accession>
<evidence type="ECO:0000256" key="1">
    <source>
        <dbReference type="SAM" id="Phobius"/>
    </source>
</evidence>
<name>A0A838CY83_9BACI</name>
<proteinExistence type="predicted"/>
<dbReference type="EMBL" id="JACEFG010000004">
    <property type="protein sequence ID" value="MBA2176745.1"/>
    <property type="molecule type" value="Genomic_DNA"/>
</dbReference>
<protein>
    <submittedName>
        <fullName evidence="2">Uncharacterized protein</fullName>
    </submittedName>
</protein>
<evidence type="ECO:0000313" key="2">
    <source>
        <dbReference type="EMBL" id="MBA2176745.1"/>
    </source>
</evidence>